<dbReference type="Pfam" id="PF19055">
    <property type="entry name" value="ABC2_membrane_7"/>
    <property type="match status" value="1"/>
</dbReference>
<name>A0A443PDF6_9MAGN</name>
<evidence type="ECO:0000256" key="6">
    <source>
        <dbReference type="ARBA" id="ARBA00022741"/>
    </source>
</evidence>
<evidence type="ECO:0000256" key="4">
    <source>
        <dbReference type="ARBA" id="ARBA00022692"/>
    </source>
</evidence>
<dbReference type="GO" id="GO:0005524">
    <property type="term" value="F:ATP binding"/>
    <property type="evidence" value="ECO:0007669"/>
    <property type="project" value="UniProtKB-KW"/>
</dbReference>
<dbReference type="GO" id="GO:0140359">
    <property type="term" value="F:ABC-type transporter activity"/>
    <property type="evidence" value="ECO:0007669"/>
    <property type="project" value="InterPro"/>
</dbReference>
<keyword evidence="4 12" id="KW-0812">Transmembrane</keyword>
<comment type="caution">
    <text evidence="14">The sequence shown here is derived from an EMBL/GenBank/DDBJ whole genome shotgun (WGS) entry which is preliminary data.</text>
</comment>
<dbReference type="InterPro" id="IPR043926">
    <property type="entry name" value="ABCG_dom"/>
</dbReference>
<dbReference type="GO" id="GO:0016887">
    <property type="term" value="F:ATP hydrolysis activity"/>
    <property type="evidence" value="ECO:0007669"/>
    <property type="project" value="InterPro"/>
</dbReference>
<dbReference type="InterPro" id="IPR003593">
    <property type="entry name" value="AAA+_ATPase"/>
</dbReference>
<evidence type="ECO:0000256" key="9">
    <source>
        <dbReference type="ARBA" id="ARBA00023136"/>
    </source>
</evidence>
<dbReference type="PROSITE" id="PS50893">
    <property type="entry name" value="ABC_TRANSPORTER_2"/>
    <property type="match status" value="1"/>
</dbReference>
<evidence type="ECO:0000256" key="8">
    <source>
        <dbReference type="ARBA" id="ARBA00022989"/>
    </source>
</evidence>
<dbReference type="GO" id="GO:0005886">
    <property type="term" value="C:plasma membrane"/>
    <property type="evidence" value="ECO:0007669"/>
    <property type="project" value="UniProtKB-ARBA"/>
</dbReference>
<dbReference type="Pfam" id="PF01061">
    <property type="entry name" value="ABC2_membrane"/>
    <property type="match status" value="1"/>
</dbReference>
<feature type="coiled-coil region" evidence="10">
    <location>
        <begin position="100"/>
        <end position="127"/>
    </location>
</feature>
<dbReference type="AlphaFoldDB" id="A0A443PDF6"/>
<dbReference type="EMBL" id="QPKB01000007">
    <property type="protein sequence ID" value="RWR88791.1"/>
    <property type="molecule type" value="Genomic_DNA"/>
</dbReference>
<feature type="transmembrane region" description="Helical" evidence="12">
    <location>
        <begin position="539"/>
        <end position="560"/>
    </location>
</feature>
<evidence type="ECO:0000256" key="1">
    <source>
        <dbReference type="ARBA" id="ARBA00004141"/>
    </source>
</evidence>
<gene>
    <name evidence="14" type="ORF">CKAN_01782800</name>
</gene>
<feature type="compositionally biased region" description="Low complexity" evidence="11">
    <location>
        <begin position="17"/>
        <end position="35"/>
    </location>
</feature>
<comment type="similarity">
    <text evidence="2">Belongs to the ABC transporter superfamily. ABCG family. PDR (TC 3.A.1.205) subfamily.</text>
</comment>
<keyword evidence="15" id="KW-1185">Reference proteome</keyword>
<proteinExistence type="inferred from homology"/>
<dbReference type="SMART" id="SM00382">
    <property type="entry name" value="AAA"/>
    <property type="match status" value="1"/>
</dbReference>
<feature type="domain" description="ABC transporter" evidence="13">
    <location>
        <begin position="170"/>
        <end position="443"/>
    </location>
</feature>
<dbReference type="FunFam" id="3.40.50.300:FF:000179">
    <property type="entry name" value="ABC transporter G family member 34"/>
    <property type="match status" value="1"/>
</dbReference>
<keyword evidence="6" id="KW-0547">Nucleotide-binding</keyword>
<keyword evidence="7" id="KW-0067">ATP-binding</keyword>
<feature type="transmembrane region" description="Helical" evidence="12">
    <location>
        <begin position="677"/>
        <end position="703"/>
    </location>
</feature>
<evidence type="ECO:0000259" key="13">
    <source>
        <dbReference type="PROSITE" id="PS50893"/>
    </source>
</evidence>
<reference evidence="14 15" key="1">
    <citation type="journal article" date="2019" name="Nat. Plants">
        <title>Stout camphor tree genome fills gaps in understanding of flowering plant genome evolution.</title>
        <authorList>
            <person name="Chaw S.M."/>
            <person name="Liu Y.C."/>
            <person name="Wu Y.W."/>
            <person name="Wang H.Y."/>
            <person name="Lin C.I."/>
            <person name="Wu C.S."/>
            <person name="Ke H.M."/>
            <person name="Chang L.Y."/>
            <person name="Hsu C.Y."/>
            <person name="Yang H.T."/>
            <person name="Sudianto E."/>
            <person name="Hsu M.H."/>
            <person name="Wu K.P."/>
            <person name="Wang L.N."/>
            <person name="Leebens-Mack J.H."/>
            <person name="Tsai I.J."/>
        </authorList>
    </citation>
    <scope>NUCLEOTIDE SEQUENCE [LARGE SCALE GENOMIC DNA]</scope>
    <source>
        <strain evidence="15">cv. Chaw 1501</strain>
        <tissue evidence="14">Young leaves</tissue>
    </source>
</reference>
<evidence type="ECO:0000256" key="10">
    <source>
        <dbReference type="SAM" id="Coils"/>
    </source>
</evidence>
<dbReference type="Gene3D" id="3.40.50.300">
    <property type="entry name" value="P-loop containing nucleotide triphosphate hydrolases"/>
    <property type="match status" value="1"/>
</dbReference>
<evidence type="ECO:0000256" key="3">
    <source>
        <dbReference type="ARBA" id="ARBA00022448"/>
    </source>
</evidence>
<sequence>MDHSAATGHTHSPRIKSANSEKSIISSSHCVSTPSASGSVRENEEDQVQLQWAAIERLPTFQRLRFSLFDDSIGGSGPASTDVRVKRVVDVAKLGALERHAFIEKLIKNVENDNRRLLQKLRERTDKVDARLPAVEVRYKNLSVEAECEVVHGKPLPTLWSTAKSMFSGLRMLSGSKSQEARISIIKDVSGIIKPSRLTLLLGPPGCGKTTMLLALAGKLKKSLKVTGEISYNGYGLDEFVPEKTSAYISQYDLHIPEMTVRETLDFSARCQGVGHRAETMMEISRREKQEGIIPDLDIDTYMKAISVEGLERTLQTDYILKILGLDICAETMVGDAMRRGISGGQKKRLTTGEMIVGPTRAFFMDEISNGLDSSTTYQIIACLQQVVHIMDATALISLLQPAPETFNLFDDIILMSEGMVVFHGPRNLVLEFFEDCGFKCPERKGVADFLQEVISKKDQAQYWHHTEQPYNYVTAEEFSMKFKACQLGQMLEEELSRPYDMSNYHKDSLFFSVYSVPKWELFKACLIREFLLMKRNSFVYTFNSTRLLIIASVTMTVFLHNRMHVDLVHANYNMGSLFYALMILMLDGFPELSMTVSRLPVFYKQRDLYFYPAWAYAIPASILKLPVSLMQSLVWTVLTYYVIGYSPNAERFFFHFLLLFALHQMSMSMFRFTASIFQTMVAALMGGNLFLLFILLFGGYILPRSSMPSWLEWGFWLSPLTYGEIGITLNEFLALRWQKISSANTTIGNQVLTIRGLNFSAPGTSRAIISHDKLAQLQKRDDCSGTMHIQKKSKSSIPHKTLGIRKNSGRMALPFEPLTITFKDVNYYVDTPLEMREKGAMQRKLQLLHDITGAFRPGFLQR</sequence>
<dbReference type="SUPFAM" id="SSF52540">
    <property type="entry name" value="P-loop containing nucleoside triphosphate hydrolases"/>
    <property type="match status" value="1"/>
</dbReference>
<dbReference type="Proteomes" id="UP000283530">
    <property type="component" value="Unassembled WGS sequence"/>
</dbReference>
<dbReference type="Pfam" id="PF00005">
    <property type="entry name" value="ABC_tran"/>
    <property type="match status" value="1"/>
</dbReference>
<comment type="subcellular location">
    <subcellularLocation>
        <location evidence="1">Membrane</location>
        <topology evidence="1">Multi-pass membrane protein</topology>
    </subcellularLocation>
</comment>
<accession>A0A443PDF6</accession>
<dbReference type="OrthoDB" id="66620at2759"/>
<feature type="transmembrane region" description="Helical" evidence="12">
    <location>
        <begin position="572"/>
        <end position="590"/>
    </location>
</feature>
<keyword evidence="10" id="KW-0175">Coiled coil</keyword>
<organism evidence="14 15">
    <name type="scientific">Cinnamomum micranthum f. kanehirae</name>
    <dbReference type="NCBI Taxonomy" id="337451"/>
    <lineage>
        <taxon>Eukaryota</taxon>
        <taxon>Viridiplantae</taxon>
        <taxon>Streptophyta</taxon>
        <taxon>Embryophyta</taxon>
        <taxon>Tracheophyta</taxon>
        <taxon>Spermatophyta</taxon>
        <taxon>Magnoliopsida</taxon>
        <taxon>Magnoliidae</taxon>
        <taxon>Laurales</taxon>
        <taxon>Lauraceae</taxon>
        <taxon>Cinnamomum</taxon>
    </lineage>
</organism>
<dbReference type="InterPro" id="IPR003439">
    <property type="entry name" value="ABC_transporter-like_ATP-bd"/>
</dbReference>
<evidence type="ECO:0000256" key="12">
    <source>
        <dbReference type="SAM" id="Phobius"/>
    </source>
</evidence>
<keyword evidence="5" id="KW-0677">Repeat</keyword>
<evidence type="ECO:0000256" key="2">
    <source>
        <dbReference type="ARBA" id="ARBA00006012"/>
    </source>
</evidence>
<keyword evidence="3" id="KW-0813">Transport</keyword>
<protein>
    <submittedName>
        <fullName evidence="14">Pleiotropic drug resistance protein 3-like protein isoform X2</fullName>
    </submittedName>
</protein>
<evidence type="ECO:0000256" key="7">
    <source>
        <dbReference type="ARBA" id="ARBA00022840"/>
    </source>
</evidence>
<keyword evidence="8 12" id="KW-1133">Transmembrane helix</keyword>
<feature type="transmembrane region" description="Helical" evidence="12">
    <location>
        <begin position="653"/>
        <end position="671"/>
    </location>
</feature>
<dbReference type="InterPro" id="IPR013525">
    <property type="entry name" value="ABC2_TM"/>
</dbReference>
<dbReference type="PANTHER" id="PTHR19241">
    <property type="entry name" value="ATP-BINDING CASSETTE TRANSPORTER"/>
    <property type="match status" value="1"/>
</dbReference>
<evidence type="ECO:0000313" key="15">
    <source>
        <dbReference type="Proteomes" id="UP000283530"/>
    </source>
</evidence>
<evidence type="ECO:0000256" key="11">
    <source>
        <dbReference type="SAM" id="MobiDB-lite"/>
    </source>
</evidence>
<evidence type="ECO:0000313" key="14">
    <source>
        <dbReference type="EMBL" id="RWR88791.1"/>
    </source>
</evidence>
<evidence type="ECO:0000256" key="5">
    <source>
        <dbReference type="ARBA" id="ARBA00022737"/>
    </source>
</evidence>
<keyword evidence="9 12" id="KW-0472">Membrane</keyword>
<dbReference type="InterPro" id="IPR027417">
    <property type="entry name" value="P-loop_NTPase"/>
</dbReference>
<dbReference type="STRING" id="337451.A0A443PDF6"/>
<feature type="region of interest" description="Disordered" evidence="11">
    <location>
        <begin position="1"/>
        <end position="43"/>
    </location>
</feature>